<dbReference type="Proteomes" id="UP000695022">
    <property type="component" value="Unplaced"/>
</dbReference>
<dbReference type="Pfam" id="PF15454">
    <property type="entry name" value="LAMTOR"/>
    <property type="match status" value="1"/>
</dbReference>
<sequence>MGCCCSSEDEKLSQDGDPDERTRLILPNPVSNSQVNHSDSYGSVPSSIAQQADEQSALSRILMQTANNVIDVSAIETHMVEQHEYIDRATQYSSRLTSICHSASVLNKLHRPALLVDVPALDRVLSAEPISASDLQFIRNTSDHAAAAMRKVVVTHKEDLVVNFGIP</sequence>
<proteinExistence type="inferred from homology"/>
<keyword evidence="5" id="KW-0519">Myristate</keyword>
<evidence type="ECO:0000313" key="13">
    <source>
        <dbReference type="Proteomes" id="UP000695022"/>
    </source>
</evidence>
<keyword evidence="13" id="KW-1185">Reference proteome</keyword>
<evidence type="ECO:0000256" key="9">
    <source>
        <dbReference type="ARBA" id="ARBA00023228"/>
    </source>
</evidence>
<dbReference type="GeneID" id="106809097"/>
<evidence type="ECO:0000256" key="8">
    <source>
        <dbReference type="ARBA" id="ARBA00023139"/>
    </source>
</evidence>
<accession>A0ABM1E5S1</accession>
<evidence type="ECO:0000256" key="5">
    <source>
        <dbReference type="ARBA" id="ARBA00022707"/>
    </source>
</evidence>
<organism evidence="13 14">
    <name type="scientific">Priapulus caudatus</name>
    <name type="common">Priapulid worm</name>
    <dbReference type="NCBI Taxonomy" id="37621"/>
    <lineage>
        <taxon>Eukaryota</taxon>
        <taxon>Metazoa</taxon>
        <taxon>Ecdysozoa</taxon>
        <taxon>Scalidophora</taxon>
        <taxon>Priapulida</taxon>
        <taxon>Priapulimorpha</taxon>
        <taxon>Priapulimorphida</taxon>
        <taxon>Priapulidae</taxon>
        <taxon>Priapulus</taxon>
    </lineage>
</organism>
<protein>
    <recommendedName>
        <fullName evidence="4">Ragulator complex protein LAMTOR1</fullName>
    </recommendedName>
    <alternativeName>
        <fullName evidence="11">Late endosomal/lysosomal adaptor and MAPK and MTOR activator 1</fullName>
    </alternativeName>
</protein>
<dbReference type="RefSeq" id="XP_014667542.1">
    <property type="nucleotide sequence ID" value="XM_014812056.1"/>
</dbReference>
<keyword evidence="10" id="KW-0449">Lipoprotein</keyword>
<evidence type="ECO:0000256" key="7">
    <source>
        <dbReference type="ARBA" id="ARBA00023136"/>
    </source>
</evidence>
<evidence type="ECO:0000256" key="4">
    <source>
        <dbReference type="ARBA" id="ARBA00016099"/>
    </source>
</evidence>
<feature type="compositionally biased region" description="Polar residues" evidence="12">
    <location>
        <begin position="29"/>
        <end position="49"/>
    </location>
</feature>
<evidence type="ECO:0000256" key="1">
    <source>
        <dbReference type="ARBA" id="ARBA00004122"/>
    </source>
</evidence>
<evidence type="ECO:0000256" key="6">
    <source>
        <dbReference type="ARBA" id="ARBA00022753"/>
    </source>
</evidence>
<comment type="similarity">
    <text evidence="3">Belongs to the LAMTOR1 family.</text>
</comment>
<dbReference type="InterPro" id="IPR028209">
    <property type="entry name" value="LAMTOR1/MEH1"/>
</dbReference>
<evidence type="ECO:0000256" key="10">
    <source>
        <dbReference type="ARBA" id="ARBA00023288"/>
    </source>
</evidence>
<reference evidence="14" key="1">
    <citation type="submission" date="2025-08" db="UniProtKB">
        <authorList>
            <consortium name="RefSeq"/>
        </authorList>
    </citation>
    <scope>IDENTIFICATION</scope>
</reference>
<feature type="region of interest" description="Disordered" evidence="12">
    <location>
        <begin position="1"/>
        <end position="49"/>
    </location>
</feature>
<evidence type="ECO:0000256" key="11">
    <source>
        <dbReference type="ARBA" id="ARBA00032695"/>
    </source>
</evidence>
<gene>
    <name evidence="14" type="primary">LOC106809097</name>
</gene>
<evidence type="ECO:0000256" key="3">
    <source>
        <dbReference type="ARBA" id="ARBA00010861"/>
    </source>
</evidence>
<evidence type="ECO:0000256" key="12">
    <source>
        <dbReference type="SAM" id="MobiDB-lite"/>
    </source>
</evidence>
<dbReference type="SMART" id="SM01262">
    <property type="entry name" value="LAMTOR"/>
    <property type="match status" value="1"/>
</dbReference>
<evidence type="ECO:0000256" key="2">
    <source>
        <dbReference type="ARBA" id="ARBA00004577"/>
    </source>
</evidence>
<comment type="subcellular location">
    <subcellularLocation>
        <location evidence="2">Late endosome membrane</location>
        <topology evidence="2">Lipid-anchor</topology>
        <orientation evidence="2">Cytoplasmic side</orientation>
    </subcellularLocation>
    <subcellularLocation>
        <location evidence="1">Lysosome membrane</location>
        <topology evidence="1">Lipid-anchor</topology>
        <orientation evidence="1">Cytoplasmic side</orientation>
    </subcellularLocation>
</comment>
<dbReference type="PANTHER" id="PTHR13401">
    <property type="entry name" value="RAGULATOR COMPLEX PROTEIN LAMTOR1"/>
    <property type="match status" value="1"/>
</dbReference>
<feature type="compositionally biased region" description="Basic and acidic residues" evidence="12">
    <location>
        <begin position="8"/>
        <end position="23"/>
    </location>
</feature>
<keyword evidence="6" id="KW-0967">Endosome</keyword>
<dbReference type="PANTHER" id="PTHR13401:SF2">
    <property type="entry name" value="RAGULATOR COMPLEX PROTEIN LAMTOR1"/>
    <property type="match status" value="1"/>
</dbReference>
<keyword evidence="7" id="KW-0472">Membrane</keyword>
<keyword evidence="8" id="KW-0564">Palmitate</keyword>
<evidence type="ECO:0000313" key="14">
    <source>
        <dbReference type="RefSeq" id="XP_014667542.1"/>
    </source>
</evidence>
<keyword evidence="9" id="KW-0458">Lysosome</keyword>
<name>A0ABM1E5S1_PRICU</name>